<evidence type="ECO:0000313" key="3">
    <source>
        <dbReference type="Proteomes" id="UP000034325"/>
    </source>
</evidence>
<reference evidence="2 3" key="1">
    <citation type="journal article" date="2015" name="Nature">
        <title>rRNA introns, odd ribosomes, and small enigmatic genomes across a large radiation of phyla.</title>
        <authorList>
            <person name="Brown C.T."/>
            <person name="Hug L.A."/>
            <person name="Thomas B.C."/>
            <person name="Sharon I."/>
            <person name="Castelle C.J."/>
            <person name="Singh A."/>
            <person name="Wilkins M.J."/>
            <person name="Williams K.H."/>
            <person name="Banfield J.F."/>
        </authorList>
    </citation>
    <scope>NUCLEOTIDE SEQUENCE [LARGE SCALE GENOMIC DNA]</scope>
</reference>
<accession>A0A0G0LYL1</accession>
<dbReference type="EMBL" id="LBWA01000019">
    <property type="protein sequence ID" value="KKQ97038.1"/>
    <property type="molecule type" value="Genomic_DNA"/>
</dbReference>
<keyword evidence="2" id="KW-0489">Methyltransferase</keyword>
<dbReference type="SUPFAM" id="SSF53335">
    <property type="entry name" value="S-adenosyl-L-methionine-dependent methyltransferases"/>
    <property type="match status" value="1"/>
</dbReference>
<dbReference type="Proteomes" id="UP000034325">
    <property type="component" value="Unassembled WGS sequence"/>
</dbReference>
<name>A0A0G0LYL1_9BACT</name>
<dbReference type="PANTHER" id="PTHR43861">
    <property type="entry name" value="TRANS-ACONITATE 2-METHYLTRANSFERASE-RELATED"/>
    <property type="match status" value="1"/>
</dbReference>
<dbReference type="InterPro" id="IPR029063">
    <property type="entry name" value="SAM-dependent_MTases_sf"/>
</dbReference>
<dbReference type="Pfam" id="PF13847">
    <property type="entry name" value="Methyltransf_31"/>
    <property type="match status" value="1"/>
</dbReference>
<protein>
    <submittedName>
        <fullName evidence="2">Methyltransferase type 11</fullName>
    </submittedName>
</protein>
<organism evidence="2 3">
    <name type="scientific">Candidatus Woesebacteria bacterium GW2011_GWA1_39_12</name>
    <dbReference type="NCBI Taxonomy" id="1618549"/>
    <lineage>
        <taxon>Bacteria</taxon>
        <taxon>Candidatus Woeseibacteriota</taxon>
    </lineage>
</organism>
<sequence>MIIEQNYYKRRSKGTVSERVLGATVQEALRLVKENSPKKISQLVVLDVGCGSGEYSFVLERYVKEVVGIEPYLPVYEKAIKEKKKRKSSVIFVNKKIEDFSTRQKFDLVLSITTIEHMPESKKSFRKIFNLMNKGGLLFVTAPNKLWPFEAHYHLPFLSWLPAKWANKYMQLTGRGETYEDSSYSLTYRGMKKFFNQFPCRYKFIVPESAKVGYLGCGEGDSLYKLGLKIGIRLIKTSPFFWNISKGFVLIAIKK</sequence>
<dbReference type="InterPro" id="IPR025714">
    <property type="entry name" value="Methyltranfer_dom"/>
</dbReference>
<dbReference type="GO" id="GO:0032259">
    <property type="term" value="P:methylation"/>
    <property type="evidence" value="ECO:0007669"/>
    <property type="project" value="UniProtKB-KW"/>
</dbReference>
<evidence type="ECO:0000313" key="2">
    <source>
        <dbReference type="EMBL" id="KKQ97038.1"/>
    </source>
</evidence>
<evidence type="ECO:0000259" key="1">
    <source>
        <dbReference type="Pfam" id="PF13847"/>
    </source>
</evidence>
<dbReference type="AlphaFoldDB" id="A0A0G0LYL1"/>
<gene>
    <name evidence="2" type="ORF">UT23_C0019G0007</name>
</gene>
<dbReference type="CDD" id="cd02440">
    <property type="entry name" value="AdoMet_MTases"/>
    <property type="match status" value="1"/>
</dbReference>
<dbReference type="GO" id="GO:0008168">
    <property type="term" value="F:methyltransferase activity"/>
    <property type="evidence" value="ECO:0007669"/>
    <property type="project" value="UniProtKB-KW"/>
</dbReference>
<proteinExistence type="predicted"/>
<comment type="caution">
    <text evidence="2">The sequence shown here is derived from an EMBL/GenBank/DDBJ whole genome shotgun (WGS) entry which is preliminary data.</text>
</comment>
<dbReference type="Gene3D" id="3.40.50.150">
    <property type="entry name" value="Vaccinia Virus protein VP39"/>
    <property type="match status" value="1"/>
</dbReference>
<feature type="domain" description="Methyltransferase" evidence="1">
    <location>
        <begin position="41"/>
        <end position="167"/>
    </location>
</feature>
<keyword evidence="2" id="KW-0808">Transferase</keyword>